<dbReference type="InParanoid" id="W0DXW1"/>
<dbReference type="NCBIfam" id="TIGR00229">
    <property type="entry name" value="sensory_box"/>
    <property type="match status" value="1"/>
</dbReference>
<dbReference type="Pfam" id="PF00990">
    <property type="entry name" value="GGDEF"/>
    <property type="match status" value="1"/>
</dbReference>
<dbReference type="AlphaFoldDB" id="W0DXW1"/>
<name>W0DXW1_9GAMM</name>
<sequence>MRIAAVAFETQKAVVITDKFEQIIRVNYAFSEITGFSNDEVMGQTPGILRSRKHNQNFYAKIWPKILADGSWQGEICNRRKNGELYPTFQVINAIKNDQNEITHFLFAFNDISEQKRNERNIYEMAFYDPLTGLANRRLLENHITKALAAAERHHHYCALMFIDLDHFKNLNDSLGHNFGDELLKRVAARLERCVRKEDIVARPGGDEFIILMENLSTDESEAANQALAIANKIIEQCNRAYTLSGNRYTITASLGIHLFSSGDHTSIELMKRSDLAMYQAKEQGRNSVRFFDPDMEKKVENRSQLEHDLRQAIDNREFLLFYQKKVNAQEELQGYEALIRWPHPEKNMISPADFIPVAEETGLIIPIGDWVLEQACQTLQQFQQNKDTQHLNLSVNVSVKQFRQADFVPKIIAKINHYNIDSSKLELEITESMLMDNLEDTVTKMKELKTIGLAFSLDDFGTGYSSLSYLKNLPLSTLKVDKSFVRDMLIDKEDAAIVETIIALAKTLKLQVIAEGVEQIEQVDTLKKLGCDLFQGFLYSKPQPLE</sequence>
<evidence type="ECO:0000259" key="8">
    <source>
        <dbReference type="PROSITE" id="PS50887"/>
    </source>
</evidence>
<dbReference type="Gene3D" id="3.30.70.270">
    <property type="match status" value="1"/>
</dbReference>
<evidence type="ECO:0000259" key="7">
    <source>
        <dbReference type="PROSITE" id="PS50883"/>
    </source>
</evidence>
<dbReference type="SMART" id="SM00052">
    <property type="entry name" value="EAL"/>
    <property type="match status" value="1"/>
</dbReference>
<dbReference type="KEGG" id="tao:THIAE_10420"/>
<dbReference type="Pfam" id="PF13426">
    <property type="entry name" value="PAS_9"/>
    <property type="match status" value="1"/>
</dbReference>
<dbReference type="InterPro" id="IPR000160">
    <property type="entry name" value="GGDEF_dom"/>
</dbReference>
<organism evidence="9 10">
    <name type="scientific">Thiomicrospira aerophila AL3</name>
    <dbReference type="NCBI Taxonomy" id="717772"/>
    <lineage>
        <taxon>Bacteria</taxon>
        <taxon>Pseudomonadati</taxon>
        <taxon>Pseudomonadota</taxon>
        <taxon>Gammaproteobacteria</taxon>
        <taxon>Thiotrichales</taxon>
        <taxon>Piscirickettsiaceae</taxon>
        <taxon>Thiomicrospira</taxon>
    </lineage>
</organism>
<dbReference type="CDD" id="cd01948">
    <property type="entry name" value="EAL"/>
    <property type="match status" value="1"/>
</dbReference>
<dbReference type="eggNOG" id="COG5001">
    <property type="taxonomic scope" value="Bacteria"/>
</dbReference>
<feature type="domain" description="PAS" evidence="5">
    <location>
        <begin position="1"/>
        <end position="45"/>
    </location>
</feature>
<dbReference type="FunCoup" id="W0DXW1">
    <property type="interactions" value="244"/>
</dbReference>
<dbReference type="SUPFAM" id="SSF55785">
    <property type="entry name" value="PYP-like sensor domain (PAS domain)"/>
    <property type="match status" value="1"/>
</dbReference>
<keyword evidence="10" id="KW-1185">Reference proteome</keyword>
<dbReference type="HOGENOM" id="CLU_000445_70_50_6"/>
<keyword evidence="3" id="KW-0973">c-di-GMP</keyword>
<evidence type="ECO:0000313" key="9">
    <source>
        <dbReference type="EMBL" id="AHF02118.1"/>
    </source>
</evidence>
<gene>
    <name evidence="9" type="ORF">THIAE_10420</name>
</gene>
<dbReference type="PANTHER" id="PTHR44757">
    <property type="entry name" value="DIGUANYLATE CYCLASE DGCP"/>
    <property type="match status" value="1"/>
</dbReference>
<dbReference type="EMBL" id="CP007030">
    <property type="protein sequence ID" value="AHF02118.1"/>
    <property type="molecule type" value="Genomic_DNA"/>
</dbReference>
<dbReference type="FunFam" id="3.30.70.270:FF:000001">
    <property type="entry name" value="Diguanylate cyclase domain protein"/>
    <property type="match status" value="1"/>
</dbReference>
<dbReference type="FunFam" id="3.20.20.450:FF:000001">
    <property type="entry name" value="Cyclic di-GMP phosphodiesterase yahA"/>
    <property type="match status" value="1"/>
</dbReference>
<dbReference type="STRING" id="717772.THIAE_10420"/>
<dbReference type="PROSITE" id="PS50112">
    <property type="entry name" value="PAS"/>
    <property type="match status" value="1"/>
</dbReference>
<dbReference type="Proteomes" id="UP000005380">
    <property type="component" value="Chromosome"/>
</dbReference>
<dbReference type="InterPro" id="IPR035965">
    <property type="entry name" value="PAS-like_dom_sf"/>
</dbReference>
<evidence type="ECO:0000256" key="1">
    <source>
        <dbReference type="ARBA" id="ARBA00001946"/>
    </source>
</evidence>
<dbReference type="InterPro" id="IPR043128">
    <property type="entry name" value="Rev_trsase/Diguanyl_cyclase"/>
</dbReference>
<dbReference type="CDD" id="cd00130">
    <property type="entry name" value="PAS"/>
    <property type="match status" value="1"/>
</dbReference>
<dbReference type="InterPro" id="IPR035919">
    <property type="entry name" value="EAL_sf"/>
</dbReference>
<dbReference type="PROSITE" id="PS50113">
    <property type="entry name" value="PAC"/>
    <property type="match status" value="1"/>
</dbReference>
<feature type="domain" description="PAC" evidence="6">
    <location>
        <begin position="72"/>
        <end position="124"/>
    </location>
</feature>
<dbReference type="GO" id="GO:0071732">
    <property type="term" value="P:cellular response to nitric oxide"/>
    <property type="evidence" value="ECO:0007669"/>
    <property type="project" value="UniProtKB-ARBA"/>
</dbReference>
<dbReference type="SUPFAM" id="SSF55073">
    <property type="entry name" value="Nucleotide cyclase"/>
    <property type="match status" value="1"/>
</dbReference>
<dbReference type="CDD" id="cd01949">
    <property type="entry name" value="GGDEF"/>
    <property type="match status" value="1"/>
</dbReference>
<reference evidence="9 10" key="1">
    <citation type="submission" date="2013-12" db="EMBL/GenBank/DDBJ databases">
        <authorList>
            <consortium name="DOE Joint Genome Institute"/>
            <person name="Kappler U."/>
            <person name="Huntemann M."/>
            <person name="Han J."/>
            <person name="Chen A."/>
            <person name="Kyrpides N."/>
            <person name="Mavromatis K."/>
            <person name="Markowitz V."/>
            <person name="Palaniappan K."/>
            <person name="Ivanova N."/>
            <person name="Schaumberg A."/>
            <person name="Pati A."/>
            <person name="Liolios K."/>
            <person name="Nordberg H.P."/>
            <person name="Cantor M.N."/>
            <person name="Hua S.X."/>
            <person name="Woyke T."/>
        </authorList>
    </citation>
    <scope>NUCLEOTIDE SEQUENCE [LARGE SCALE GENOMIC DNA]</scope>
    <source>
        <strain evidence="10">AL2</strain>
    </source>
</reference>
<comment type="cofactor">
    <cofactor evidence="1">
        <name>Mg(2+)</name>
        <dbReference type="ChEBI" id="CHEBI:18420"/>
    </cofactor>
</comment>
<dbReference type="Pfam" id="PF00563">
    <property type="entry name" value="EAL"/>
    <property type="match status" value="1"/>
</dbReference>
<protein>
    <recommendedName>
        <fullName evidence="2">cyclic-guanylate-specific phosphodiesterase</fullName>
        <ecNumber evidence="2">3.1.4.52</ecNumber>
    </recommendedName>
</protein>
<proteinExistence type="predicted"/>
<dbReference type="InterPro" id="IPR001633">
    <property type="entry name" value="EAL_dom"/>
</dbReference>
<dbReference type="SMART" id="SM00267">
    <property type="entry name" value="GGDEF"/>
    <property type="match status" value="1"/>
</dbReference>
<dbReference type="PROSITE" id="PS50887">
    <property type="entry name" value="GGDEF"/>
    <property type="match status" value="1"/>
</dbReference>
<dbReference type="Gene3D" id="3.20.20.450">
    <property type="entry name" value="EAL domain"/>
    <property type="match status" value="1"/>
</dbReference>
<dbReference type="NCBIfam" id="TIGR00254">
    <property type="entry name" value="GGDEF"/>
    <property type="match status" value="1"/>
</dbReference>
<dbReference type="EC" id="3.1.4.52" evidence="2"/>
<feature type="domain" description="EAL" evidence="7">
    <location>
        <begin position="303"/>
        <end position="547"/>
    </location>
</feature>
<evidence type="ECO:0000256" key="2">
    <source>
        <dbReference type="ARBA" id="ARBA00012282"/>
    </source>
</evidence>
<evidence type="ECO:0000259" key="5">
    <source>
        <dbReference type="PROSITE" id="PS50112"/>
    </source>
</evidence>
<dbReference type="Gene3D" id="3.30.450.20">
    <property type="entry name" value="PAS domain"/>
    <property type="match status" value="1"/>
</dbReference>
<evidence type="ECO:0000256" key="4">
    <source>
        <dbReference type="ARBA" id="ARBA00051114"/>
    </source>
</evidence>
<accession>W0DXW1</accession>
<comment type="catalytic activity">
    <reaction evidence="4">
        <text>3',3'-c-di-GMP + H2O = 5'-phosphoguanylyl(3'-&gt;5')guanosine + H(+)</text>
        <dbReference type="Rhea" id="RHEA:24902"/>
        <dbReference type="ChEBI" id="CHEBI:15377"/>
        <dbReference type="ChEBI" id="CHEBI:15378"/>
        <dbReference type="ChEBI" id="CHEBI:58754"/>
        <dbReference type="ChEBI" id="CHEBI:58805"/>
        <dbReference type="EC" id="3.1.4.52"/>
    </reaction>
    <physiologicalReaction direction="left-to-right" evidence="4">
        <dbReference type="Rhea" id="RHEA:24903"/>
    </physiologicalReaction>
</comment>
<dbReference type="SUPFAM" id="SSF141868">
    <property type="entry name" value="EAL domain-like"/>
    <property type="match status" value="1"/>
</dbReference>
<dbReference type="InterPro" id="IPR000014">
    <property type="entry name" value="PAS"/>
</dbReference>
<dbReference type="GO" id="GO:0071111">
    <property type="term" value="F:cyclic-guanylate-specific phosphodiesterase activity"/>
    <property type="evidence" value="ECO:0007669"/>
    <property type="project" value="UniProtKB-EC"/>
</dbReference>
<evidence type="ECO:0000313" key="10">
    <source>
        <dbReference type="Proteomes" id="UP000005380"/>
    </source>
</evidence>
<dbReference type="InterPro" id="IPR052155">
    <property type="entry name" value="Biofilm_reg_signaling"/>
</dbReference>
<evidence type="ECO:0000256" key="3">
    <source>
        <dbReference type="ARBA" id="ARBA00022636"/>
    </source>
</evidence>
<evidence type="ECO:0000259" key="6">
    <source>
        <dbReference type="PROSITE" id="PS50113"/>
    </source>
</evidence>
<feature type="domain" description="GGDEF" evidence="8">
    <location>
        <begin position="156"/>
        <end position="294"/>
    </location>
</feature>
<dbReference type="InterPro" id="IPR029787">
    <property type="entry name" value="Nucleotide_cyclase"/>
</dbReference>
<dbReference type="PROSITE" id="PS50883">
    <property type="entry name" value="EAL"/>
    <property type="match status" value="1"/>
</dbReference>
<dbReference type="InterPro" id="IPR000700">
    <property type="entry name" value="PAS-assoc_C"/>
</dbReference>
<dbReference type="PANTHER" id="PTHR44757:SF2">
    <property type="entry name" value="BIOFILM ARCHITECTURE MAINTENANCE PROTEIN MBAA"/>
    <property type="match status" value="1"/>
</dbReference>